<accession>A0ABS8SUE6</accession>
<name>A0ABS8SUE6_DATST</name>
<dbReference type="EMBL" id="JACEIK010000801">
    <property type="protein sequence ID" value="MCD7462421.1"/>
    <property type="molecule type" value="Genomic_DNA"/>
</dbReference>
<reference evidence="2 3" key="1">
    <citation type="journal article" date="2021" name="BMC Genomics">
        <title>Datura genome reveals duplications of psychoactive alkaloid biosynthetic genes and high mutation rate following tissue culture.</title>
        <authorList>
            <person name="Rajewski A."/>
            <person name="Carter-House D."/>
            <person name="Stajich J."/>
            <person name="Litt A."/>
        </authorList>
    </citation>
    <scope>NUCLEOTIDE SEQUENCE [LARGE SCALE GENOMIC DNA]</scope>
    <source>
        <strain evidence="2">AR-01</strain>
    </source>
</reference>
<organism evidence="2 3">
    <name type="scientific">Datura stramonium</name>
    <name type="common">Jimsonweed</name>
    <name type="synonym">Common thornapple</name>
    <dbReference type="NCBI Taxonomy" id="4076"/>
    <lineage>
        <taxon>Eukaryota</taxon>
        <taxon>Viridiplantae</taxon>
        <taxon>Streptophyta</taxon>
        <taxon>Embryophyta</taxon>
        <taxon>Tracheophyta</taxon>
        <taxon>Spermatophyta</taxon>
        <taxon>Magnoliopsida</taxon>
        <taxon>eudicotyledons</taxon>
        <taxon>Gunneridae</taxon>
        <taxon>Pentapetalae</taxon>
        <taxon>asterids</taxon>
        <taxon>lamiids</taxon>
        <taxon>Solanales</taxon>
        <taxon>Solanaceae</taxon>
        <taxon>Solanoideae</taxon>
        <taxon>Datureae</taxon>
        <taxon>Datura</taxon>
    </lineage>
</organism>
<dbReference type="Proteomes" id="UP000823775">
    <property type="component" value="Unassembled WGS sequence"/>
</dbReference>
<keyword evidence="1" id="KW-1133">Transmembrane helix</keyword>
<comment type="caution">
    <text evidence="2">The sequence shown here is derived from an EMBL/GenBank/DDBJ whole genome shotgun (WGS) entry which is preliminary data.</text>
</comment>
<protein>
    <recommendedName>
        <fullName evidence="4">SMODS and SLOG-associating 2TM effector domain-containing protein</fullName>
    </recommendedName>
</protein>
<gene>
    <name evidence="2" type="ORF">HAX54_048514</name>
</gene>
<evidence type="ECO:0000256" key="1">
    <source>
        <dbReference type="SAM" id="Phobius"/>
    </source>
</evidence>
<keyword evidence="3" id="KW-1185">Reference proteome</keyword>
<proteinExistence type="predicted"/>
<feature type="transmembrane region" description="Helical" evidence="1">
    <location>
        <begin position="64"/>
        <end position="82"/>
    </location>
</feature>
<evidence type="ECO:0000313" key="2">
    <source>
        <dbReference type="EMBL" id="MCD7462421.1"/>
    </source>
</evidence>
<evidence type="ECO:0000313" key="3">
    <source>
        <dbReference type="Proteomes" id="UP000823775"/>
    </source>
</evidence>
<keyword evidence="1" id="KW-0812">Transmembrane</keyword>
<evidence type="ECO:0008006" key="4">
    <source>
        <dbReference type="Google" id="ProtNLM"/>
    </source>
</evidence>
<keyword evidence="1" id="KW-0472">Membrane</keyword>
<sequence>MVDISVATINRTLYGPNFTPPSRTREFYYRMREWHNQRRWLEHVLMDGQPSWIIRTKERIVKSILTFAANFLVVLVWLRLFPIGGDNTLVEDRAVLVASMVSGFPLNMEAIIAYEISSRVVKIDVETLATKKYDLEKSKDETRYNLKLHKLVIKVLRSGGQGIAIALELYESLHTCIDDMEAWVNEILKDLTMPDKFVVELKKAQDYIAKLQQKRLFIVEEEIILEEMRARFGGAYSCLAPIAEVHAIGATVSSELQTLITPLPATEAVQPDTVSASVTTGATTEVPRVTPPHIIMQDIGA</sequence>